<organism evidence="1">
    <name type="scientific">viral metagenome</name>
    <dbReference type="NCBI Taxonomy" id="1070528"/>
    <lineage>
        <taxon>unclassified sequences</taxon>
        <taxon>metagenomes</taxon>
        <taxon>organismal metagenomes</taxon>
    </lineage>
</organism>
<evidence type="ECO:0000313" key="1">
    <source>
        <dbReference type="EMBL" id="QHU21758.1"/>
    </source>
</evidence>
<dbReference type="EMBL" id="MN740992">
    <property type="protein sequence ID" value="QHU21758.1"/>
    <property type="molecule type" value="Genomic_DNA"/>
</dbReference>
<sequence>MSRDVKLVSVKKSHRPEKKWNFTFKNKKTGSTFTTSIGASGYQDYTQHHNKTRRKHYLFRHKKDLKTGDPTKAGFLSYYVLWGQSTSFKDNLAAYKKRFHL</sequence>
<dbReference type="InterPro" id="IPR043930">
    <property type="entry name" value="DUF5754"/>
</dbReference>
<reference evidence="1" key="1">
    <citation type="journal article" date="2020" name="Nature">
        <title>Giant virus diversity and host interactions through global metagenomics.</title>
        <authorList>
            <person name="Schulz F."/>
            <person name="Roux S."/>
            <person name="Paez-Espino D."/>
            <person name="Jungbluth S."/>
            <person name="Walsh D.A."/>
            <person name="Denef V.J."/>
            <person name="McMahon K.D."/>
            <person name="Konstantinidis K.T."/>
            <person name="Eloe-Fadrosh E.A."/>
            <person name="Kyrpides N.C."/>
            <person name="Woyke T."/>
        </authorList>
    </citation>
    <scope>NUCLEOTIDE SEQUENCE</scope>
    <source>
        <strain evidence="1">GVMAG-S-3300013286-35</strain>
    </source>
</reference>
<dbReference type="Pfam" id="PF19058">
    <property type="entry name" value="DUF5754"/>
    <property type="match status" value="1"/>
</dbReference>
<name>A0A6C0KZN1_9ZZZZ</name>
<dbReference type="AlphaFoldDB" id="A0A6C0KZN1"/>
<accession>A0A6C0KZN1</accession>
<protein>
    <submittedName>
        <fullName evidence="1">Uncharacterized protein</fullName>
    </submittedName>
</protein>
<proteinExistence type="predicted"/>